<feature type="non-terminal residue" evidence="2">
    <location>
        <position position="362"/>
    </location>
</feature>
<feature type="compositionally biased region" description="Polar residues" evidence="1">
    <location>
        <begin position="1"/>
        <end position="16"/>
    </location>
</feature>
<organism evidence="2 3">
    <name type="scientific">Rhizoctonia solani AG-3 Rhs1AP</name>
    <dbReference type="NCBI Taxonomy" id="1086054"/>
    <lineage>
        <taxon>Eukaryota</taxon>
        <taxon>Fungi</taxon>
        <taxon>Dikarya</taxon>
        <taxon>Basidiomycota</taxon>
        <taxon>Agaricomycotina</taxon>
        <taxon>Agaricomycetes</taxon>
        <taxon>Cantharellales</taxon>
        <taxon>Ceratobasidiaceae</taxon>
        <taxon>Rhizoctonia</taxon>
    </lineage>
</organism>
<feature type="compositionally biased region" description="Low complexity" evidence="1">
    <location>
        <begin position="267"/>
        <end position="276"/>
    </location>
</feature>
<feature type="region of interest" description="Disordered" evidence="1">
    <location>
        <begin position="69"/>
        <end position="276"/>
    </location>
</feature>
<feature type="region of interest" description="Disordered" evidence="1">
    <location>
        <begin position="1"/>
        <end position="39"/>
    </location>
</feature>
<comment type="caution">
    <text evidence="2">The sequence shown here is derived from an EMBL/GenBank/DDBJ whole genome shotgun (WGS) entry which is preliminary data.</text>
</comment>
<feature type="compositionally biased region" description="Basic and acidic residues" evidence="1">
    <location>
        <begin position="85"/>
        <end position="95"/>
    </location>
</feature>
<evidence type="ECO:0000256" key="1">
    <source>
        <dbReference type="SAM" id="MobiDB-lite"/>
    </source>
</evidence>
<dbReference type="Proteomes" id="UP000030108">
    <property type="component" value="Unassembled WGS sequence"/>
</dbReference>
<accession>X8JFW8</accession>
<reference evidence="3" key="1">
    <citation type="journal article" date="2014" name="Genome Announc.">
        <title>Draft genome sequence of the plant-pathogenic soil fungus Rhizoctonia solani anastomosis group 3 strain Rhs1AP.</title>
        <authorList>
            <person name="Cubeta M.A."/>
            <person name="Thomas E."/>
            <person name="Dean R.A."/>
            <person name="Jabaji S."/>
            <person name="Neate S.M."/>
            <person name="Tavantzis S."/>
            <person name="Toda T."/>
            <person name="Vilgalys R."/>
            <person name="Bharathan N."/>
            <person name="Fedorova-Abrams N."/>
            <person name="Pakala S.B."/>
            <person name="Pakala S.M."/>
            <person name="Zafar N."/>
            <person name="Joardar V."/>
            <person name="Losada L."/>
            <person name="Nierman W.C."/>
        </authorList>
    </citation>
    <scope>NUCLEOTIDE SEQUENCE [LARGE SCALE GENOMIC DNA]</scope>
    <source>
        <strain evidence="3">AG-3</strain>
    </source>
</reference>
<evidence type="ECO:0000313" key="3">
    <source>
        <dbReference type="Proteomes" id="UP000030108"/>
    </source>
</evidence>
<proteinExistence type="predicted"/>
<gene>
    <name evidence="2" type="ORF">RSOL_456320</name>
</gene>
<feature type="region of interest" description="Disordered" evidence="1">
    <location>
        <begin position="299"/>
        <end position="362"/>
    </location>
</feature>
<dbReference type="AlphaFoldDB" id="X8JFW8"/>
<feature type="compositionally biased region" description="Polar residues" evidence="1">
    <location>
        <begin position="24"/>
        <end position="38"/>
    </location>
</feature>
<feature type="compositionally biased region" description="Basic and acidic residues" evidence="1">
    <location>
        <begin position="299"/>
        <end position="312"/>
    </location>
</feature>
<name>X8JFW8_9AGAM</name>
<protein>
    <submittedName>
        <fullName evidence="2">Uncharacterized protein</fullName>
    </submittedName>
</protein>
<dbReference type="EMBL" id="JATN01000317">
    <property type="protein sequence ID" value="EUC62815.1"/>
    <property type="molecule type" value="Genomic_DNA"/>
</dbReference>
<feature type="compositionally biased region" description="Basic and acidic residues" evidence="1">
    <location>
        <begin position="123"/>
        <end position="140"/>
    </location>
</feature>
<sequence length="362" mass="40471">MSSWLSNNSKQLPQCRTQDKTNRESTMLRSPTSSSQQELYCRSFPGSHWTSSKSAALPYLLATFRTQGKHAQIVTNKRPHVAEPTSRHNYGDDHRPRKKPRKSLEERSSSPVSLPPKPTAAELRQETKVVASEEAHDKAGAKPAAPPKGKERKNGSATSRPKCNHVEVDEEESDDEAHKVIKGALKNIGKKAKCPAKSAARKEQSPPPNNLEQSSRKEARRPKPKDPPKDRIEEPEEEPEEPKSPPPRMFRRPVPKPPLPPRRTTNSLPSSLSSSLARNKGNELFIIFILHIEHELQGDGKDATSRQPHADEPEAGPSKEATWPTENDTGNFDKMGNGKPVGKMRIKRPVQQSDRVLHHNRN</sequence>
<evidence type="ECO:0000313" key="2">
    <source>
        <dbReference type="EMBL" id="EUC62815.1"/>
    </source>
</evidence>